<evidence type="ECO:0000256" key="1">
    <source>
        <dbReference type="SAM" id="Phobius"/>
    </source>
</evidence>
<dbReference type="Proteomes" id="UP000055590">
    <property type="component" value="Chromosome"/>
</dbReference>
<keyword evidence="1" id="KW-1133">Transmembrane helix</keyword>
<feature type="transmembrane region" description="Helical" evidence="1">
    <location>
        <begin position="6"/>
        <end position="24"/>
    </location>
</feature>
<proteinExistence type="predicted"/>
<dbReference type="RefSeq" id="WP_050725850.1">
    <property type="nucleotide sequence ID" value="NZ_CP012332.1"/>
</dbReference>
<evidence type="ECO:0000313" key="3">
    <source>
        <dbReference type="Proteomes" id="UP000055590"/>
    </source>
</evidence>
<evidence type="ECO:0000313" key="2">
    <source>
        <dbReference type="EMBL" id="AKU91553.1"/>
    </source>
</evidence>
<reference evidence="2 3" key="1">
    <citation type="submission" date="2015-08" db="EMBL/GenBank/DDBJ databases">
        <authorList>
            <person name="Babu N.S."/>
            <person name="Beckwith C.J."/>
            <person name="Beseler K.G."/>
            <person name="Brison A."/>
            <person name="Carone J.V."/>
            <person name="Caskin T.P."/>
            <person name="Diamond M."/>
            <person name="Durham M.E."/>
            <person name="Foxe J.M."/>
            <person name="Go M."/>
            <person name="Henderson B.A."/>
            <person name="Jones I.B."/>
            <person name="McGettigan J.A."/>
            <person name="Micheletti S.J."/>
            <person name="Nasrallah M.E."/>
            <person name="Ortiz D."/>
            <person name="Piller C.R."/>
            <person name="Privatt S.R."/>
            <person name="Schneider S.L."/>
            <person name="Sharp S."/>
            <person name="Smith T.C."/>
            <person name="Stanton J.D."/>
            <person name="Ullery H.E."/>
            <person name="Wilson R.J."/>
            <person name="Serrano M.G."/>
            <person name="Buck G."/>
            <person name="Lee V."/>
            <person name="Wang Y."/>
            <person name="Carvalho R."/>
            <person name="Voegtly L."/>
            <person name="Shi R."/>
            <person name="Duckworth R."/>
            <person name="Johnson A."/>
            <person name="Loviza R."/>
            <person name="Walstead R."/>
            <person name="Shah Z."/>
            <person name="Kiflezghi M."/>
            <person name="Wade K."/>
            <person name="Ball S.L."/>
            <person name="Bradley K.W."/>
            <person name="Asai D.J."/>
            <person name="Bowman C.A."/>
            <person name="Russell D.A."/>
            <person name="Pope W.H."/>
            <person name="Jacobs-Sera D."/>
            <person name="Hendrix R.W."/>
            <person name="Hatfull G.F."/>
        </authorList>
    </citation>
    <scope>NUCLEOTIDE SEQUENCE [LARGE SCALE GENOMIC DNA]</scope>
    <source>
        <strain evidence="2 3">DSM 27710</strain>
    </source>
</reference>
<keyword evidence="1" id="KW-0472">Membrane</keyword>
<dbReference type="AlphaFoldDB" id="A0A0K1PDD4"/>
<accession>A0A0K1PDD4</accession>
<organism evidence="2 3">
    <name type="scientific">Vulgatibacter incomptus</name>
    <dbReference type="NCBI Taxonomy" id="1391653"/>
    <lineage>
        <taxon>Bacteria</taxon>
        <taxon>Pseudomonadati</taxon>
        <taxon>Myxococcota</taxon>
        <taxon>Myxococcia</taxon>
        <taxon>Myxococcales</taxon>
        <taxon>Cystobacterineae</taxon>
        <taxon>Vulgatibacteraceae</taxon>
        <taxon>Vulgatibacter</taxon>
    </lineage>
</organism>
<keyword evidence="1" id="KW-0812">Transmembrane</keyword>
<dbReference type="STRING" id="1391653.AKJ08_1940"/>
<protein>
    <submittedName>
        <fullName evidence="2">Uncharacterized protein</fullName>
    </submittedName>
</protein>
<sequence>MELVPALATVGGSYACYLLVWRRVRAAIGRRRGPDLPALSAYDHLALERELEALAHDATAPESGESLAVRFVAMSEARHADSLPPGPTRHAAAAAALASLRRLGDAPMRTPAWSGLEAHLETLRISLWSLEMGEVVVRRLLRRALGRHPEAPCLHLVRAHLAATLGDPSGAADHLARALYYAGSDPFYAKPIVASPYLARVRPALDAQARALLAKPESGALADPTSN</sequence>
<gene>
    <name evidence="2" type="ORF">AKJ08_1940</name>
</gene>
<dbReference type="EMBL" id="CP012332">
    <property type="protein sequence ID" value="AKU91553.1"/>
    <property type="molecule type" value="Genomic_DNA"/>
</dbReference>
<name>A0A0K1PDD4_9BACT</name>
<dbReference type="KEGG" id="vin:AKJ08_1940"/>
<keyword evidence="3" id="KW-1185">Reference proteome</keyword>